<reference evidence="9" key="1">
    <citation type="submission" date="2022-11" db="EMBL/GenBank/DDBJ databases">
        <authorList>
            <person name="Scott C."/>
            <person name="Bruce N."/>
        </authorList>
    </citation>
    <scope>NUCLEOTIDE SEQUENCE</scope>
</reference>
<gene>
    <name evidence="9" type="ORF">PPNO1_LOCUS3849</name>
</gene>
<feature type="binding site" description="axial binding residue" evidence="7">
    <location>
        <position position="432"/>
    </location>
    <ligand>
        <name>heme</name>
        <dbReference type="ChEBI" id="CHEBI:30413"/>
    </ligand>
    <ligandPart>
        <name>Fe</name>
        <dbReference type="ChEBI" id="CHEBI:18248"/>
    </ligandPart>
</feature>
<dbReference type="PRINTS" id="PR00465">
    <property type="entry name" value="EP450IV"/>
</dbReference>
<evidence type="ECO:0000313" key="9">
    <source>
        <dbReference type="EMBL" id="CAI4214118.1"/>
    </source>
</evidence>
<dbReference type="GO" id="GO:0016705">
    <property type="term" value="F:oxidoreductase activity, acting on paired donors, with incorporation or reduction of molecular oxygen"/>
    <property type="evidence" value="ECO:0007669"/>
    <property type="project" value="InterPro"/>
</dbReference>
<accession>A0A9P1H199</accession>
<keyword evidence="8" id="KW-1133">Transmembrane helix</keyword>
<dbReference type="AlphaFoldDB" id="A0A9P1H199"/>
<evidence type="ECO:0000256" key="3">
    <source>
        <dbReference type="ARBA" id="ARBA00022617"/>
    </source>
</evidence>
<organism evidence="9 10">
    <name type="scientific">Parascedosporium putredinis</name>
    <dbReference type="NCBI Taxonomy" id="1442378"/>
    <lineage>
        <taxon>Eukaryota</taxon>
        <taxon>Fungi</taxon>
        <taxon>Dikarya</taxon>
        <taxon>Ascomycota</taxon>
        <taxon>Pezizomycotina</taxon>
        <taxon>Sordariomycetes</taxon>
        <taxon>Hypocreomycetidae</taxon>
        <taxon>Microascales</taxon>
        <taxon>Microascaceae</taxon>
        <taxon>Parascedosporium</taxon>
    </lineage>
</organism>
<dbReference type="PRINTS" id="PR00385">
    <property type="entry name" value="P450"/>
</dbReference>
<comment type="caution">
    <text evidence="9">The sequence shown here is derived from an EMBL/GenBank/DDBJ whole genome shotgun (WGS) entry which is preliminary data.</text>
</comment>
<dbReference type="GO" id="GO:0020037">
    <property type="term" value="F:heme binding"/>
    <property type="evidence" value="ECO:0007669"/>
    <property type="project" value="InterPro"/>
</dbReference>
<proteinExistence type="inferred from homology"/>
<dbReference type="GO" id="GO:0005506">
    <property type="term" value="F:iron ion binding"/>
    <property type="evidence" value="ECO:0007669"/>
    <property type="project" value="InterPro"/>
</dbReference>
<dbReference type="InterPro" id="IPR001128">
    <property type="entry name" value="Cyt_P450"/>
</dbReference>
<name>A0A9P1H199_9PEZI</name>
<keyword evidence="4 7" id="KW-0479">Metal-binding</keyword>
<dbReference type="EMBL" id="CALLCH030000010">
    <property type="protein sequence ID" value="CAI4214118.1"/>
    <property type="molecule type" value="Genomic_DNA"/>
</dbReference>
<keyword evidence="6" id="KW-0503">Monooxygenase</keyword>
<evidence type="ECO:0000256" key="4">
    <source>
        <dbReference type="ARBA" id="ARBA00022723"/>
    </source>
</evidence>
<dbReference type="PANTHER" id="PTHR24305">
    <property type="entry name" value="CYTOCHROME P450"/>
    <property type="match status" value="1"/>
</dbReference>
<keyword evidence="3 7" id="KW-0349">Heme</keyword>
<comment type="cofactor">
    <cofactor evidence="1 7">
        <name>heme</name>
        <dbReference type="ChEBI" id="CHEBI:30413"/>
    </cofactor>
</comment>
<comment type="similarity">
    <text evidence="2">Belongs to the cytochrome P450 family.</text>
</comment>
<keyword evidence="8" id="KW-0472">Membrane</keyword>
<dbReference type="Pfam" id="PF00067">
    <property type="entry name" value="p450"/>
    <property type="match status" value="2"/>
</dbReference>
<keyword evidence="10" id="KW-1185">Reference proteome</keyword>
<dbReference type="OrthoDB" id="3934656at2759"/>
<evidence type="ECO:0000256" key="7">
    <source>
        <dbReference type="PIRSR" id="PIRSR602403-1"/>
    </source>
</evidence>
<sequence>MAASASVTGLVLAYWPFAIPALLILYLFSNRYQKGLRQVPGPFLNSLSTLPRIWSVYRGHHHLDDLQLHAKYGKVVRVGPNLVSIADTSEINQLYGITTKFVKSPFYDLASTYDEEGLVPDPFVLRKDKALHSRMKRNAANAYSLNGLIQFEPWVEPVLSRFIHHLDEYAYENKICNLGDRLKDFAMDAVCNLTFGTDFGYLEKGDELGFFNTMDLINNYMSLLGNVTWLHPFLLGNPSQLKNFSGSGNPPAEGDAMTFLSRLALNQTANPKTITDREIITHAFNNVAAGADTTAIALRAVIYYILKDEDVYARLCAEVRERLELPVKFQAAFQLPYLKAVIQEAMRMHPSVGQILGRIVPAGGATIGGYHVGGGTEVGMSPWVLHRDPAVYPNPDQFKPERWILGEACADEEHLRRMNRSFFSFGHGAHTCSGKHISIMEITKLIPTLLLRYDLEMAADSQYKFKNWWFTPQEGLRVKFTRRQ</sequence>
<feature type="transmembrane region" description="Helical" evidence="8">
    <location>
        <begin position="6"/>
        <end position="28"/>
    </location>
</feature>
<protein>
    <recommendedName>
        <fullName evidence="11">Cytochrome P450</fullName>
    </recommendedName>
</protein>
<dbReference type="InterPro" id="IPR036396">
    <property type="entry name" value="Cyt_P450_sf"/>
</dbReference>
<dbReference type="PANTHER" id="PTHR24305:SF232">
    <property type="entry name" value="P450, PUTATIVE (EUROFUNG)-RELATED"/>
    <property type="match status" value="1"/>
</dbReference>
<dbReference type="InterPro" id="IPR002403">
    <property type="entry name" value="Cyt_P450_E_grp-IV"/>
</dbReference>
<dbReference type="Gene3D" id="1.10.630.10">
    <property type="entry name" value="Cytochrome P450"/>
    <property type="match status" value="1"/>
</dbReference>
<evidence type="ECO:0000256" key="5">
    <source>
        <dbReference type="ARBA" id="ARBA00023004"/>
    </source>
</evidence>
<dbReference type="CDD" id="cd11060">
    <property type="entry name" value="CYP57A1-like"/>
    <property type="match status" value="1"/>
</dbReference>
<keyword evidence="8" id="KW-0812">Transmembrane</keyword>
<keyword evidence="6" id="KW-0560">Oxidoreductase</keyword>
<evidence type="ECO:0000256" key="6">
    <source>
        <dbReference type="ARBA" id="ARBA00023033"/>
    </source>
</evidence>
<evidence type="ECO:0000256" key="2">
    <source>
        <dbReference type="ARBA" id="ARBA00010617"/>
    </source>
</evidence>
<evidence type="ECO:0000256" key="1">
    <source>
        <dbReference type="ARBA" id="ARBA00001971"/>
    </source>
</evidence>
<dbReference type="GO" id="GO:0004497">
    <property type="term" value="F:monooxygenase activity"/>
    <property type="evidence" value="ECO:0007669"/>
    <property type="project" value="UniProtKB-KW"/>
</dbReference>
<dbReference type="InterPro" id="IPR050121">
    <property type="entry name" value="Cytochrome_P450_monoxygenase"/>
</dbReference>
<keyword evidence="5 7" id="KW-0408">Iron</keyword>
<dbReference type="SUPFAM" id="SSF48264">
    <property type="entry name" value="Cytochrome P450"/>
    <property type="match status" value="1"/>
</dbReference>
<evidence type="ECO:0008006" key="11">
    <source>
        <dbReference type="Google" id="ProtNLM"/>
    </source>
</evidence>
<dbReference type="Proteomes" id="UP000838763">
    <property type="component" value="Unassembled WGS sequence"/>
</dbReference>
<evidence type="ECO:0000256" key="8">
    <source>
        <dbReference type="SAM" id="Phobius"/>
    </source>
</evidence>
<evidence type="ECO:0000313" key="10">
    <source>
        <dbReference type="Proteomes" id="UP000838763"/>
    </source>
</evidence>